<reference evidence="7 8" key="1">
    <citation type="submission" date="2019-04" db="EMBL/GenBank/DDBJ databases">
        <title>Mesorhizobium composti sp. nov., isolated from compost.</title>
        <authorList>
            <person name="Lin S.-Y."/>
            <person name="Hameed A."/>
            <person name="Hsieh Y.-T."/>
            <person name="Young C.-C."/>
        </authorList>
    </citation>
    <scope>NUCLEOTIDE SEQUENCE [LARGE SCALE GENOMIC DNA]</scope>
    <source>
        <strain evidence="7 8">CC-YTH430</strain>
    </source>
</reference>
<dbReference type="InterPro" id="IPR002509">
    <property type="entry name" value="NODB_dom"/>
</dbReference>
<dbReference type="Proteomes" id="UP000306441">
    <property type="component" value="Unassembled WGS sequence"/>
</dbReference>
<accession>A0ABY2Q9S8</accession>
<dbReference type="RefSeq" id="WP_136354056.1">
    <property type="nucleotide sequence ID" value="NZ_SSNY01000002.1"/>
</dbReference>
<evidence type="ECO:0000313" key="8">
    <source>
        <dbReference type="Proteomes" id="UP000306441"/>
    </source>
</evidence>
<evidence type="ECO:0000313" key="7">
    <source>
        <dbReference type="EMBL" id="THF58719.1"/>
    </source>
</evidence>
<gene>
    <name evidence="7" type="ORF">E6C48_03420</name>
</gene>
<name>A0ABY2Q9S8_9HYPH</name>
<keyword evidence="4" id="KW-0732">Signal</keyword>
<dbReference type="PROSITE" id="PS51677">
    <property type="entry name" value="NODB"/>
    <property type="match status" value="1"/>
</dbReference>
<dbReference type="Gene3D" id="3.20.20.370">
    <property type="entry name" value="Glycoside hydrolase/deacetylase"/>
    <property type="match status" value="1"/>
</dbReference>
<evidence type="ECO:0000256" key="5">
    <source>
        <dbReference type="ARBA" id="ARBA00032976"/>
    </source>
</evidence>
<dbReference type="PANTHER" id="PTHR34216">
    <property type="match status" value="1"/>
</dbReference>
<comment type="similarity">
    <text evidence="2">Belongs to the polysaccharide deacetylase family.</text>
</comment>
<protein>
    <recommendedName>
        <fullName evidence="3">Chitooligosaccharide deacetylase</fullName>
    </recommendedName>
    <alternativeName>
        <fullName evidence="5">Nodulation protein B</fullName>
    </alternativeName>
</protein>
<dbReference type="SUPFAM" id="SSF88713">
    <property type="entry name" value="Glycoside hydrolase/deacetylase"/>
    <property type="match status" value="1"/>
</dbReference>
<evidence type="ECO:0000259" key="6">
    <source>
        <dbReference type="PROSITE" id="PS51677"/>
    </source>
</evidence>
<evidence type="ECO:0000256" key="3">
    <source>
        <dbReference type="ARBA" id="ARBA00020071"/>
    </source>
</evidence>
<dbReference type="PANTHER" id="PTHR34216:SF7">
    <property type="entry name" value="POLY-BETA-1,6-N-ACETYL-D-GLUCOSAMINE N-DEACETYLASE"/>
    <property type="match status" value="1"/>
</dbReference>
<proteinExistence type="inferred from homology"/>
<evidence type="ECO:0000256" key="1">
    <source>
        <dbReference type="ARBA" id="ARBA00003236"/>
    </source>
</evidence>
<dbReference type="InterPro" id="IPR051398">
    <property type="entry name" value="Polysacch_Deacetylase"/>
</dbReference>
<comment type="function">
    <text evidence="1">Is involved in generating a small heat-stable compound (Nod), an acylated oligomer of N-acetylglucosamine, that stimulates mitosis in various plant protoplasts.</text>
</comment>
<dbReference type="Pfam" id="PF01522">
    <property type="entry name" value="Polysacc_deac_1"/>
    <property type="match status" value="2"/>
</dbReference>
<comment type="caution">
    <text evidence="7">The sequence shown here is derived from an EMBL/GenBank/DDBJ whole genome shotgun (WGS) entry which is preliminary data.</text>
</comment>
<evidence type="ECO:0000256" key="4">
    <source>
        <dbReference type="ARBA" id="ARBA00022729"/>
    </source>
</evidence>
<sequence length="346" mass="37653">MSAAKRLLKRAAIRWGLEVVALSRGWRLWPAAGGRGVVFTLHHVRPTAPKAHDPNALLSVTPEFLDLAIRAALECGLTPVALEDLPVLLADPADRRRFVCFTLDDGYRDNADHAAPVFRRHGVPYTIFITKGFVERTRSLWWETAEALTEAADRLEFDFGGGVETLPMATPAEKQVAFDRVGDFIQSGDEDIAVARLDEAARAHGIDPLGITDRLLMDDAELAALAAADPLARFGAHTLTHVALRRVDEMRLRAEIESSVDAVAAYVGRRPTAFAYPYGFPAAVGAREFRAAANAGLAIAVTTQPGVLGSWSVQQATAVGRVSLNGLYQEKRYVKALLSGIPFRFM</sequence>
<dbReference type="InterPro" id="IPR011330">
    <property type="entry name" value="Glyco_hydro/deAcase_b/a-brl"/>
</dbReference>
<keyword evidence="8" id="KW-1185">Reference proteome</keyword>
<evidence type="ECO:0000256" key="2">
    <source>
        <dbReference type="ARBA" id="ARBA00010973"/>
    </source>
</evidence>
<feature type="domain" description="NodB homology" evidence="6">
    <location>
        <begin position="97"/>
        <end position="346"/>
    </location>
</feature>
<dbReference type="EMBL" id="SSNY01000002">
    <property type="protein sequence ID" value="THF58719.1"/>
    <property type="molecule type" value="Genomic_DNA"/>
</dbReference>
<organism evidence="7 8">
    <name type="scientific">Ollibium composti</name>
    <dbReference type="NCBI Taxonomy" id="2675109"/>
    <lineage>
        <taxon>Bacteria</taxon>
        <taxon>Pseudomonadati</taxon>
        <taxon>Pseudomonadota</taxon>
        <taxon>Alphaproteobacteria</taxon>
        <taxon>Hyphomicrobiales</taxon>
        <taxon>Phyllobacteriaceae</taxon>
        <taxon>Ollibium</taxon>
    </lineage>
</organism>